<accession>A0A916EDU9</accession>
<dbReference type="OrthoDB" id="10407663at2759"/>
<evidence type="ECO:0000256" key="1">
    <source>
        <dbReference type="SAM" id="Phobius"/>
    </source>
</evidence>
<gene>
    <name evidence="2" type="ORF">CHRIB12_LOCUS17063</name>
</gene>
<evidence type="ECO:0000313" key="2">
    <source>
        <dbReference type="EMBL" id="CAB5380396.1"/>
    </source>
</evidence>
<dbReference type="AlphaFoldDB" id="A0A916EDU9"/>
<sequence length="161" mass="18939">MSKLNNKFVVIKLINIITEYRNEVDDFRVDCIVFGGLEINDYRQLSYLFKRFVASPFASIYSFPHLRHFNFLKFLPFRTSRKRERYAGVGTYQYVSISDFSLHDCLKKAGTFSAFFACAILSFIALLLWDKGWKDVVCKQERRGFFNLDKGIPDIRTIYPI</sequence>
<name>A0A916EDU9_9GLOM</name>
<feature type="transmembrane region" description="Helical" evidence="1">
    <location>
        <begin position="109"/>
        <end position="129"/>
    </location>
</feature>
<dbReference type="EMBL" id="CAGKOT010000042">
    <property type="protein sequence ID" value="CAB5380396.1"/>
    <property type="molecule type" value="Genomic_DNA"/>
</dbReference>
<comment type="caution">
    <text evidence="2">The sequence shown here is derived from an EMBL/GenBank/DDBJ whole genome shotgun (WGS) entry which is preliminary data.</text>
</comment>
<organism evidence="2 3">
    <name type="scientific">Rhizophagus irregularis</name>
    <dbReference type="NCBI Taxonomy" id="588596"/>
    <lineage>
        <taxon>Eukaryota</taxon>
        <taxon>Fungi</taxon>
        <taxon>Fungi incertae sedis</taxon>
        <taxon>Mucoromycota</taxon>
        <taxon>Glomeromycotina</taxon>
        <taxon>Glomeromycetes</taxon>
        <taxon>Glomerales</taxon>
        <taxon>Glomeraceae</taxon>
        <taxon>Rhizophagus</taxon>
    </lineage>
</organism>
<evidence type="ECO:0000313" key="3">
    <source>
        <dbReference type="Proteomes" id="UP000684084"/>
    </source>
</evidence>
<protein>
    <submittedName>
        <fullName evidence="2">Uncharacterized protein</fullName>
    </submittedName>
</protein>
<keyword evidence="1" id="KW-0812">Transmembrane</keyword>
<keyword evidence="1" id="KW-0472">Membrane</keyword>
<reference evidence="2" key="1">
    <citation type="submission" date="2020-05" db="EMBL/GenBank/DDBJ databases">
        <authorList>
            <person name="Rincon C."/>
            <person name="Sanders R I."/>
            <person name="Robbins C."/>
            <person name="Chaturvedi A."/>
        </authorList>
    </citation>
    <scope>NUCLEOTIDE SEQUENCE</scope>
    <source>
        <strain evidence="2">CHB12</strain>
    </source>
</reference>
<proteinExistence type="predicted"/>
<keyword evidence="1" id="KW-1133">Transmembrane helix</keyword>
<dbReference type="Proteomes" id="UP000684084">
    <property type="component" value="Unassembled WGS sequence"/>
</dbReference>